<keyword evidence="5" id="KW-0931">ER-Golgi transport</keyword>
<reference evidence="7" key="1">
    <citation type="journal article" date="2021" name="Nat. Commun.">
        <title>Genomic analyses provide insights into spinach domestication and the genetic basis of agronomic traits.</title>
        <authorList>
            <person name="Cai X."/>
            <person name="Sun X."/>
            <person name="Xu C."/>
            <person name="Sun H."/>
            <person name="Wang X."/>
            <person name="Ge C."/>
            <person name="Zhang Z."/>
            <person name="Wang Q."/>
            <person name="Fei Z."/>
            <person name="Jiao C."/>
            <person name="Wang Q."/>
        </authorList>
    </citation>
    <scope>NUCLEOTIDE SEQUENCE [LARGE SCALE GENOMIC DNA]</scope>
    <source>
        <strain evidence="7">cv. Varoflay</strain>
    </source>
</reference>
<accession>A0A9R0JMB7</accession>
<evidence type="ECO:0000256" key="1">
    <source>
        <dbReference type="ARBA" id="ARBA00004141"/>
    </source>
</evidence>
<keyword evidence="4 5" id="KW-0472">Membrane</keyword>
<comment type="similarity">
    <text evidence="5">Belongs to the BCAP29/BCAP31 family.</text>
</comment>
<feature type="transmembrane region" description="Helical" evidence="5">
    <location>
        <begin position="6"/>
        <end position="22"/>
    </location>
</feature>
<protein>
    <recommendedName>
        <fullName evidence="5">Endoplasmic reticulum transmembrane protein</fullName>
    </recommendedName>
</protein>
<keyword evidence="2 5" id="KW-0812">Transmembrane</keyword>
<dbReference type="KEGG" id="soe:110779298"/>
<evidence type="ECO:0000259" key="6">
    <source>
        <dbReference type="Pfam" id="PF05529"/>
    </source>
</evidence>
<organism evidence="7 8">
    <name type="scientific">Spinacia oleracea</name>
    <name type="common">Spinach</name>
    <dbReference type="NCBI Taxonomy" id="3562"/>
    <lineage>
        <taxon>Eukaryota</taxon>
        <taxon>Viridiplantae</taxon>
        <taxon>Streptophyta</taxon>
        <taxon>Embryophyta</taxon>
        <taxon>Tracheophyta</taxon>
        <taxon>Spermatophyta</taxon>
        <taxon>Magnoliopsida</taxon>
        <taxon>eudicotyledons</taxon>
        <taxon>Gunneridae</taxon>
        <taxon>Pentapetalae</taxon>
        <taxon>Caryophyllales</taxon>
        <taxon>Chenopodiaceae</taxon>
        <taxon>Chenopodioideae</taxon>
        <taxon>Anserineae</taxon>
        <taxon>Spinacia</taxon>
    </lineage>
</organism>
<dbReference type="GO" id="GO:0070973">
    <property type="term" value="P:protein localization to endoplasmic reticulum exit site"/>
    <property type="evidence" value="ECO:0000318"/>
    <property type="project" value="GO_Central"/>
</dbReference>
<dbReference type="AlphaFoldDB" id="A0A9R0JMB7"/>
<dbReference type="Pfam" id="PF05529">
    <property type="entry name" value="Bap31"/>
    <property type="match status" value="1"/>
</dbReference>
<dbReference type="InterPro" id="IPR008417">
    <property type="entry name" value="BAP29/BAP31"/>
</dbReference>
<gene>
    <name evidence="8" type="primary">LOC110779298</name>
</gene>
<proteinExistence type="inferred from homology"/>
<dbReference type="PANTHER" id="PTHR12701:SF20">
    <property type="entry name" value="ENDOPLASMIC RETICULUM TRANSMEMBRANE PROTEIN"/>
    <property type="match status" value="1"/>
</dbReference>
<evidence type="ECO:0000256" key="4">
    <source>
        <dbReference type="ARBA" id="ARBA00023136"/>
    </source>
</evidence>
<reference evidence="8" key="2">
    <citation type="submission" date="2025-08" db="UniProtKB">
        <authorList>
            <consortium name="RefSeq"/>
        </authorList>
    </citation>
    <scope>IDENTIFICATION</scope>
    <source>
        <tissue evidence="8">Leaf</tissue>
    </source>
</reference>
<feature type="domain" description="BAP29/BAP31 transmembrane" evidence="6">
    <location>
        <begin position="1"/>
        <end position="121"/>
    </location>
</feature>
<evidence type="ECO:0000313" key="7">
    <source>
        <dbReference type="Proteomes" id="UP000813463"/>
    </source>
</evidence>
<evidence type="ECO:0000256" key="2">
    <source>
        <dbReference type="ARBA" id="ARBA00022692"/>
    </source>
</evidence>
<dbReference type="OrthoDB" id="1901634at2759"/>
<evidence type="ECO:0000256" key="5">
    <source>
        <dbReference type="RuleBase" id="RU367026"/>
    </source>
</evidence>
<evidence type="ECO:0000313" key="8">
    <source>
        <dbReference type="RefSeq" id="XP_021839520.1"/>
    </source>
</evidence>
<dbReference type="GO" id="GO:0006888">
    <property type="term" value="P:endoplasmic reticulum to Golgi vesicle-mediated transport"/>
    <property type="evidence" value="ECO:0000318"/>
    <property type="project" value="GO_Central"/>
</dbReference>
<keyword evidence="5" id="KW-0256">Endoplasmic reticulum</keyword>
<dbReference type="PANTHER" id="PTHR12701">
    <property type="entry name" value="BCR-ASSOCIATED PROTEIN, BAP"/>
    <property type="match status" value="1"/>
</dbReference>
<dbReference type="GO" id="GO:0005789">
    <property type="term" value="C:endoplasmic reticulum membrane"/>
    <property type="evidence" value="ECO:0000318"/>
    <property type="project" value="GO_Central"/>
</dbReference>
<dbReference type="Proteomes" id="UP000813463">
    <property type="component" value="Chromosome 1"/>
</dbReference>
<keyword evidence="3 5" id="KW-1133">Transmembrane helix</keyword>
<comment type="function">
    <text evidence="5">May play a role in anterograde transport of membrane proteins from the endoplasmic reticulum to the Golgi.</text>
</comment>
<dbReference type="InterPro" id="IPR040463">
    <property type="entry name" value="BAP29/BAP31_N"/>
</dbReference>
<evidence type="ECO:0000256" key="3">
    <source>
        <dbReference type="ARBA" id="ARBA00022989"/>
    </source>
</evidence>
<keyword evidence="7" id="KW-1185">Reference proteome</keyword>
<dbReference type="RefSeq" id="XP_021839520.1">
    <property type="nucleotide sequence ID" value="XM_021983828.2"/>
</dbReference>
<comment type="subcellular location">
    <subcellularLocation>
        <location evidence="5">Endoplasmic reticulum membrane</location>
        <topology evidence="5">Multi-pass membrane protein</topology>
    </subcellularLocation>
    <subcellularLocation>
        <location evidence="1">Membrane</location>
        <topology evidence="1">Multi-pass membrane protein</topology>
    </subcellularLocation>
</comment>
<feature type="transmembrane region" description="Helical" evidence="5">
    <location>
        <begin position="92"/>
        <end position="110"/>
    </location>
</feature>
<dbReference type="GeneID" id="110779298"/>
<dbReference type="GO" id="GO:0006886">
    <property type="term" value="P:intracellular protein transport"/>
    <property type="evidence" value="ECO:0007669"/>
    <property type="project" value="UniProtKB-UniRule"/>
</dbReference>
<feature type="transmembrane region" description="Helical" evidence="5">
    <location>
        <begin position="34"/>
        <end position="57"/>
    </location>
</feature>
<sequence length="129" mass="15182">MGLQWMILTYAVAAEAAIFLLISLPSPKVLKTRLVSLISLILQPLMFIVPFAAFQLLDIYWKYEHRLTCTSEICTATERDRYEKSIYKSQRNVLLCSAACLLYWCIYRVCKYNKDIENLEEVEKRYKKL</sequence>
<keyword evidence="5" id="KW-0813">Transport</keyword>
<name>A0A9R0JMB7_SPIOL</name>
<keyword evidence="5" id="KW-0653">Protein transport</keyword>